<sequence>MKRIRIEPAWSFTDEAGNRLDPQLFGLLQAIHRHGKLTSSAAEVGISYRHAWNLLNKWAEFFGAALVEMQQGRGARLTPLGDKLLWAQQRVAARLGPQLESLGSELNLELQQLFEGIEPVLRMHASHGYAVALLPKFATRFQLDLQYCSPQEALAALNRGACDVAGYHMPTTAARGPLLKDYRRQLRPRGHTVIRFITRRQGLMVAPGNPHGIHRLADLLRDNVRFINRQRGSGTRALLDILLRAAGLATPRAPSFELEEYTHSAVAAYVAAGMAHVGFGVEAAAHQFGLDFLPLATEHYLLVCRRKSLDDPSVTSLLEMIRSESFLAAIGELPGYTPDRCGEICSVEELFGEFAAATEPG</sequence>
<dbReference type="InterPro" id="IPR024370">
    <property type="entry name" value="PBP_domain"/>
</dbReference>
<feature type="domain" description="HTH lysR-type" evidence="1">
    <location>
        <begin position="27"/>
        <end position="81"/>
    </location>
</feature>
<dbReference type="InterPro" id="IPR000847">
    <property type="entry name" value="LysR_HTH_N"/>
</dbReference>
<reference evidence="3" key="1">
    <citation type="journal article" date="2021" name="PeerJ">
        <title>Extensive microbial diversity within the chicken gut microbiome revealed by metagenomics and culture.</title>
        <authorList>
            <person name="Gilroy R."/>
            <person name="Ravi A."/>
            <person name="Getino M."/>
            <person name="Pursley I."/>
            <person name="Horton D.L."/>
            <person name="Alikhan N.F."/>
            <person name="Baker D."/>
            <person name="Gharbi K."/>
            <person name="Hall N."/>
            <person name="Watson M."/>
            <person name="Adriaenssens E.M."/>
            <person name="Foster-Nyarko E."/>
            <person name="Jarju S."/>
            <person name="Secka A."/>
            <person name="Antonio M."/>
            <person name="Oren A."/>
            <person name="Chaudhuri R.R."/>
            <person name="La Ragione R."/>
            <person name="Hildebrand F."/>
            <person name="Pallen M.J."/>
        </authorList>
    </citation>
    <scope>NUCLEOTIDE SEQUENCE</scope>
    <source>
        <strain evidence="3">1193</strain>
    </source>
</reference>
<dbReference type="PANTHER" id="PTHR38431">
    <property type="entry name" value="BLL2305 PROTEIN"/>
    <property type="match status" value="1"/>
</dbReference>
<dbReference type="SUPFAM" id="SSF46785">
    <property type="entry name" value="Winged helix' DNA-binding domain"/>
    <property type="match status" value="1"/>
</dbReference>
<dbReference type="AlphaFoldDB" id="A0A9D1WLP1"/>
<dbReference type="Pfam" id="PF12727">
    <property type="entry name" value="PBP_like"/>
    <property type="match status" value="1"/>
</dbReference>
<dbReference type="Gene3D" id="1.10.10.10">
    <property type="entry name" value="Winged helix-like DNA-binding domain superfamily/Winged helix DNA-binding domain"/>
    <property type="match status" value="1"/>
</dbReference>
<evidence type="ECO:0000313" key="4">
    <source>
        <dbReference type="Proteomes" id="UP000824248"/>
    </source>
</evidence>
<evidence type="ECO:0000313" key="3">
    <source>
        <dbReference type="EMBL" id="HIX61198.1"/>
    </source>
</evidence>
<accession>A0A9D1WLP1</accession>
<organism evidence="3 4">
    <name type="scientific">Candidatus Halomonas stercoripullorum</name>
    <dbReference type="NCBI Taxonomy" id="2838617"/>
    <lineage>
        <taxon>Bacteria</taxon>
        <taxon>Pseudomonadati</taxon>
        <taxon>Pseudomonadota</taxon>
        <taxon>Gammaproteobacteria</taxon>
        <taxon>Oceanospirillales</taxon>
        <taxon>Halomonadaceae</taxon>
        <taxon>Halomonas</taxon>
    </lineage>
</organism>
<dbReference type="InterPro" id="IPR036390">
    <property type="entry name" value="WH_DNA-bd_sf"/>
</dbReference>
<gene>
    <name evidence="3" type="ORF">H9854_03050</name>
</gene>
<dbReference type="InterPro" id="IPR036388">
    <property type="entry name" value="WH-like_DNA-bd_sf"/>
</dbReference>
<comment type="caution">
    <text evidence="3">The sequence shown here is derived from an EMBL/GenBank/DDBJ whole genome shotgun (WGS) entry which is preliminary data.</text>
</comment>
<name>A0A9D1WLP1_9GAMM</name>
<dbReference type="Gene3D" id="3.40.190.290">
    <property type="match status" value="1"/>
</dbReference>
<dbReference type="SUPFAM" id="SSF53850">
    <property type="entry name" value="Periplasmic binding protein-like II"/>
    <property type="match status" value="1"/>
</dbReference>
<dbReference type="EMBL" id="DXFC01000089">
    <property type="protein sequence ID" value="HIX61198.1"/>
    <property type="molecule type" value="Genomic_DNA"/>
</dbReference>
<evidence type="ECO:0000259" key="1">
    <source>
        <dbReference type="Pfam" id="PF00126"/>
    </source>
</evidence>
<protein>
    <submittedName>
        <fullName evidence="3">Helix-turn-helix transcriptional regulator</fullName>
    </submittedName>
</protein>
<dbReference type="Pfam" id="PF00126">
    <property type="entry name" value="HTH_1"/>
    <property type="match status" value="1"/>
</dbReference>
<reference evidence="3" key="2">
    <citation type="submission" date="2021-04" db="EMBL/GenBank/DDBJ databases">
        <authorList>
            <person name="Gilroy R."/>
        </authorList>
    </citation>
    <scope>NUCLEOTIDE SEQUENCE</scope>
    <source>
        <strain evidence="3">1193</strain>
    </source>
</reference>
<evidence type="ECO:0000259" key="2">
    <source>
        <dbReference type="Pfam" id="PF12727"/>
    </source>
</evidence>
<dbReference type="Proteomes" id="UP000824248">
    <property type="component" value="Unassembled WGS sequence"/>
</dbReference>
<proteinExistence type="predicted"/>
<feature type="domain" description="PBP" evidence="2">
    <location>
        <begin position="140"/>
        <end position="322"/>
    </location>
</feature>
<dbReference type="PANTHER" id="PTHR38431:SF1">
    <property type="entry name" value="BLL2305 PROTEIN"/>
    <property type="match status" value="1"/>
</dbReference>